<sequence length="83" mass="9861">MASMPFTRVAQRPATTTEAPRISPHLNFVIHCLGIKYNWEKCWKSTPEIWIIWIVYCTGWESHRDPTLQDILNQVLTKHKRLR</sequence>
<organism evidence="1 2">
    <name type="scientific">Tulasnella calospora MUT 4182</name>
    <dbReference type="NCBI Taxonomy" id="1051891"/>
    <lineage>
        <taxon>Eukaryota</taxon>
        <taxon>Fungi</taxon>
        <taxon>Dikarya</taxon>
        <taxon>Basidiomycota</taxon>
        <taxon>Agaricomycotina</taxon>
        <taxon>Agaricomycetes</taxon>
        <taxon>Cantharellales</taxon>
        <taxon>Tulasnellaceae</taxon>
        <taxon>Tulasnella</taxon>
    </lineage>
</organism>
<dbReference type="HOGENOM" id="CLU_2544292_0_0_1"/>
<name>A0A0C3L469_9AGAM</name>
<reference evidence="2" key="2">
    <citation type="submission" date="2015-01" db="EMBL/GenBank/DDBJ databases">
        <title>Evolutionary Origins and Diversification of the Mycorrhizal Mutualists.</title>
        <authorList>
            <consortium name="DOE Joint Genome Institute"/>
            <consortium name="Mycorrhizal Genomics Consortium"/>
            <person name="Kohler A."/>
            <person name="Kuo A."/>
            <person name="Nagy L.G."/>
            <person name="Floudas D."/>
            <person name="Copeland A."/>
            <person name="Barry K.W."/>
            <person name="Cichocki N."/>
            <person name="Veneault-Fourrey C."/>
            <person name="LaButti K."/>
            <person name="Lindquist E.A."/>
            <person name="Lipzen A."/>
            <person name="Lundell T."/>
            <person name="Morin E."/>
            <person name="Murat C."/>
            <person name="Riley R."/>
            <person name="Ohm R."/>
            <person name="Sun H."/>
            <person name="Tunlid A."/>
            <person name="Henrissat B."/>
            <person name="Grigoriev I.V."/>
            <person name="Hibbett D.S."/>
            <person name="Martin F."/>
        </authorList>
    </citation>
    <scope>NUCLEOTIDE SEQUENCE [LARGE SCALE GENOMIC DNA]</scope>
    <source>
        <strain evidence="2">MUT 4182</strain>
    </source>
</reference>
<proteinExistence type="predicted"/>
<protein>
    <submittedName>
        <fullName evidence="1">Uncharacterized protein</fullName>
    </submittedName>
</protein>
<evidence type="ECO:0000313" key="2">
    <source>
        <dbReference type="Proteomes" id="UP000054248"/>
    </source>
</evidence>
<gene>
    <name evidence="1" type="ORF">M407DRAFT_33939</name>
</gene>
<evidence type="ECO:0000313" key="1">
    <source>
        <dbReference type="EMBL" id="KIO16412.1"/>
    </source>
</evidence>
<dbReference type="EMBL" id="KN823573">
    <property type="protein sequence ID" value="KIO16412.1"/>
    <property type="molecule type" value="Genomic_DNA"/>
</dbReference>
<reference evidence="1 2" key="1">
    <citation type="submission" date="2014-04" db="EMBL/GenBank/DDBJ databases">
        <authorList>
            <consortium name="DOE Joint Genome Institute"/>
            <person name="Kuo A."/>
            <person name="Girlanda M."/>
            <person name="Perotto S."/>
            <person name="Kohler A."/>
            <person name="Nagy L.G."/>
            <person name="Floudas D."/>
            <person name="Copeland A."/>
            <person name="Barry K.W."/>
            <person name="Cichocki N."/>
            <person name="Veneault-Fourrey C."/>
            <person name="LaButti K."/>
            <person name="Lindquist E.A."/>
            <person name="Lipzen A."/>
            <person name="Lundell T."/>
            <person name="Morin E."/>
            <person name="Murat C."/>
            <person name="Sun H."/>
            <person name="Tunlid A."/>
            <person name="Henrissat B."/>
            <person name="Grigoriev I.V."/>
            <person name="Hibbett D.S."/>
            <person name="Martin F."/>
            <person name="Nordberg H.P."/>
            <person name="Cantor M.N."/>
            <person name="Hua S.X."/>
        </authorList>
    </citation>
    <scope>NUCLEOTIDE SEQUENCE [LARGE SCALE GENOMIC DNA]</scope>
    <source>
        <strain evidence="1 2">MUT 4182</strain>
    </source>
</reference>
<dbReference type="AlphaFoldDB" id="A0A0C3L469"/>
<keyword evidence="2" id="KW-1185">Reference proteome</keyword>
<accession>A0A0C3L469</accession>
<dbReference type="Proteomes" id="UP000054248">
    <property type="component" value="Unassembled WGS sequence"/>
</dbReference>